<dbReference type="RefSeq" id="XP_001208583.1">
    <property type="nucleotide sequence ID" value="XM_001208583.1"/>
</dbReference>
<protein>
    <recommendedName>
        <fullName evidence="9">Xylanolytic transcriptional activator regulatory domain-containing protein</fullName>
    </recommendedName>
</protein>
<comment type="subcellular location">
    <subcellularLocation>
        <location evidence="1">Nucleus</location>
    </subcellularLocation>
</comment>
<evidence type="ECO:0000256" key="3">
    <source>
        <dbReference type="ARBA" id="ARBA00022833"/>
    </source>
</evidence>
<evidence type="ECO:0000256" key="2">
    <source>
        <dbReference type="ARBA" id="ARBA00022723"/>
    </source>
</evidence>
<proteinExistence type="predicted"/>
<dbReference type="GeneID" id="4315807"/>
<evidence type="ECO:0000256" key="8">
    <source>
        <dbReference type="SAM" id="MobiDB-lite"/>
    </source>
</evidence>
<dbReference type="InterPro" id="IPR007219">
    <property type="entry name" value="XnlR_reg_dom"/>
</dbReference>
<dbReference type="AlphaFoldDB" id="Q0CYL6"/>
<sequence>MNVDLVPWRIPSSANVDLLRQCDEGIPACGNCSRTGTSCLVQDPQTKRHRPRNHVEWLEERVASLEGRDQRDPSDSSQTPRSVTSCNDPDSAQSNACTHGRADRANDLASRVGMLDFRTTQMEPQYLGSSSAFAFSHIINRSLSRDLPVEQGSGAVGNRRQSSPSPCMLPEYDVAVALSDAYFKYIHPQYPFLHEPTFRAWETTLYYPPEDFTADSLPSAALFFLNMVYAVAALLQSKTQSSAEQFYLSAQLYADVLSNDNLKSIQALLCYAMYSLRSPTGPSLWKISGLALRQCIELGYHRGSKRLVPTANPLQREMRKKVFWVAQGIDCTIALRLGRPLGIALREVDAEFPSDVDDSSITEAGITCPCRTDNSQPLTTMSTAIHVFKLRRIWSRIHTSLFSDVSRSNFEADEYVSRIEQLRADLDDWLATAPPSRPGTKDDLSIFSISTWYELNYDYTILLLYRDRLAEYKDSSRRMFDECLRASRNICQGYRQLYIGTAVRYTWGTLHCLFLAGLTYLHCLWTSPTIRASVRLEDVTKTCTDCTMVLVAIAEGWDGAAPYRDTFEALANRTVTMVINRYQEDPPPLSPPGSFDLSGDGDWAHLIYDMAEAGALDGVEGLSASFVNNFIVQPDSGGSL</sequence>
<feature type="compositionally biased region" description="Basic and acidic residues" evidence="8">
    <location>
        <begin position="64"/>
        <end position="74"/>
    </location>
</feature>
<dbReference type="OrthoDB" id="189997at2759"/>
<evidence type="ECO:0000256" key="6">
    <source>
        <dbReference type="ARBA" id="ARBA00023163"/>
    </source>
</evidence>
<organism evidence="10 11">
    <name type="scientific">Aspergillus terreus (strain NIH 2624 / FGSC A1156)</name>
    <dbReference type="NCBI Taxonomy" id="341663"/>
    <lineage>
        <taxon>Eukaryota</taxon>
        <taxon>Fungi</taxon>
        <taxon>Dikarya</taxon>
        <taxon>Ascomycota</taxon>
        <taxon>Pezizomycotina</taxon>
        <taxon>Eurotiomycetes</taxon>
        <taxon>Eurotiomycetidae</taxon>
        <taxon>Eurotiales</taxon>
        <taxon>Aspergillaceae</taxon>
        <taxon>Aspergillus</taxon>
        <taxon>Aspergillus subgen. Circumdati</taxon>
    </lineage>
</organism>
<feature type="domain" description="Xylanolytic transcriptional activator regulatory" evidence="9">
    <location>
        <begin position="284"/>
        <end position="359"/>
    </location>
</feature>
<dbReference type="Proteomes" id="UP000007963">
    <property type="component" value="Unassembled WGS sequence"/>
</dbReference>
<evidence type="ECO:0000256" key="1">
    <source>
        <dbReference type="ARBA" id="ARBA00004123"/>
    </source>
</evidence>
<dbReference type="CDD" id="cd12148">
    <property type="entry name" value="fungal_TF_MHR"/>
    <property type="match status" value="1"/>
</dbReference>
<keyword evidence="5" id="KW-0238">DNA-binding</keyword>
<dbReference type="InterPro" id="IPR036864">
    <property type="entry name" value="Zn2-C6_fun-type_DNA-bd_sf"/>
</dbReference>
<dbReference type="PANTHER" id="PTHR47782">
    <property type="entry name" value="ZN(II)2CYS6 TRANSCRIPTION FACTOR (EUROFUNG)-RELATED"/>
    <property type="match status" value="1"/>
</dbReference>
<dbReference type="GO" id="GO:0000981">
    <property type="term" value="F:DNA-binding transcription factor activity, RNA polymerase II-specific"/>
    <property type="evidence" value="ECO:0007669"/>
    <property type="project" value="InterPro"/>
</dbReference>
<dbReference type="GO" id="GO:0008270">
    <property type="term" value="F:zinc ion binding"/>
    <property type="evidence" value="ECO:0007669"/>
    <property type="project" value="InterPro"/>
</dbReference>
<evidence type="ECO:0000259" key="9">
    <source>
        <dbReference type="SMART" id="SM00906"/>
    </source>
</evidence>
<dbReference type="EMBL" id="CH476595">
    <property type="protein sequence ID" value="EAU37975.1"/>
    <property type="molecule type" value="Genomic_DNA"/>
</dbReference>
<dbReference type="eggNOG" id="ENOG502SKAB">
    <property type="taxonomic scope" value="Eukaryota"/>
</dbReference>
<gene>
    <name evidence="10" type="ORF">ATEG_01218</name>
</gene>
<keyword evidence="7" id="KW-0539">Nucleus</keyword>
<evidence type="ECO:0000256" key="5">
    <source>
        <dbReference type="ARBA" id="ARBA00023125"/>
    </source>
</evidence>
<dbReference type="GO" id="GO:0005634">
    <property type="term" value="C:nucleus"/>
    <property type="evidence" value="ECO:0007669"/>
    <property type="project" value="UniProtKB-SubCell"/>
</dbReference>
<name>Q0CYL6_ASPTN</name>
<keyword evidence="4" id="KW-0805">Transcription regulation</keyword>
<dbReference type="GO" id="GO:0043565">
    <property type="term" value="F:sequence-specific DNA binding"/>
    <property type="evidence" value="ECO:0007669"/>
    <property type="project" value="TreeGrafter"/>
</dbReference>
<feature type="compositionally biased region" description="Polar residues" evidence="8">
    <location>
        <begin position="75"/>
        <end position="97"/>
    </location>
</feature>
<dbReference type="Pfam" id="PF04082">
    <property type="entry name" value="Fungal_trans"/>
    <property type="match status" value="1"/>
</dbReference>
<dbReference type="InterPro" id="IPR052202">
    <property type="entry name" value="Yeast_MetPath_Reg"/>
</dbReference>
<reference evidence="11" key="1">
    <citation type="submission" date="2005-09" db="EMBL/GenBank/DDBJ databases">
        <title>Annotation of the Aspergillus terreus NIH2624 genome.</title>
        <authorList>
            <person name="Birren B.W."/>
            <person name="Lander E.S."/>
            <person name="Galagan J.E."/>
            <person name="Nusbaum C."/>
            <person name="Devon K."/>
            <person name="Henn M."/>
            <person name="Ma L.-J."/>
            <person name="Jaffe D.B."/>
            <person name="Butler J."/>
            <person name="Alvarez P."/>
            <person name="Gnerre S."/>
            <person name="Grabherr M."/>
            <person name="Kleber M."/>
            <person name="Mauceli E.W."/>
            <person name="Brockman W."/>
            <person name="Rounsley S."/>
            <person name="Young S.K."/>
            <person name="LaButti K."/>
            <person name="Pushparaj V."/>
            <person name="DeCaprio D."/>
            <person name="Crawford M."/>
            <person name="Koehrsen M."/>
            <person name="Engels R."/>
            <person name="Montgomery P."/>
            <person name="Pearson M."/>
            <person name="Howarth C."/>
            <person name="Larson L."/>
            <person name="Luoma S."/>
            <person name="White J."/>
            <person name="Alvarado L."/>
            <person name="Kodira C.D."/>
            <person name="Zeng Q."/>
            <person name="Oleary S."/>
            <person name="Yandava C."/>
            <person name="Denning D.W."/>
            <person name="Nierman W.C."/>
            <person name="Milne T."/>
            <person name="Madden K."/>
        </authorList>
    </citation>
    <scope>NUCLEOTIDE SEQUENCE [LARGE SCALE GENOMIC DNA]</scope>
    <source>
        <strain evidence="11">NIH 2624 / FGSC A1156</strain>
    </source>
</reference>
<keyword evidence="2" id="KW-0479">Metal-binding</keyword>
<evidence type="ECO:0000256" key="7">
    <source>
        <dbReference type="ARBA" id="ARBA00023242"/>
    </source>
</evidence>
<dbReference type="Gene3D" id="4.10.240.10">
    <property type="entry name" value="Zn(2)-C6 fungal-type DNA-binding domain"/>
    <property type="match status" value="1"/>
</dbReference>
<dbReference type="GO" id="GO:0006351">
    <property type="term" value="P:DNA-templated transcription"/>
    <property type="evidence" value="ECO:0007669"/>
    <property type="project" value="InterPro"/>
</dbReference>
<evidence type="ECO:0000313" key="10">
    <source>
        <dbReference type="EMBL" id="EAU37975.1"/>
    </source>
</evidence>
<evidence type="ECO:0000256" key="4">
    <source>
        <dbReference type="ARBA" id="ARBA00023015"/>
    </source>
</evidence>
<dbReference type="OMA" id="CAYGMER"/>
<evidence type="ECO:0000313" key="11">
    <source>
        <dbReference type="Proteomes" id="UP000007963"/>
    </source>
</evidence>
<feature type="region of interest" description="Disordered" evidence="8">
    <location>
        <begin position="64"/>
        <end position="101"/>
    </location>
</feature>
<keyword evidence="3" id="KW-0862">Zinc</keyword>
<accession>Q0CYL6</accession>
<dbReference type="VEuPathDB" id="FungiDB:ATEG_01218"/>
<dbReference type="HOGENOM" id="CLU_012331_1_0_1"/>
<keyword evidence="6" id="KW-0804">Transcription</keyword>
<dbReference type="SMART" id="SM00906">
    <property type="entry name" value="Fungal_trans"/>
    <property type="match status" value="1"/>
</dbReference>
<dbReference type="GO" id="GO:0045944">
    <property type="term" value="P:positive regulation of transcription by RNA polymerase II"/>
    <property type="evidence" value="ECO:0007669"/>
    <property type="project" value="TreeGrafter"/>
</dbReference>
<dbReference type="PANTHER" id="PTHR47782:SF12">
    <property type="entry name" value="ZN(II)2CYS6 TRANSCRIPTION FACTOR (EUROFUNG)"/>
    <property type="match status" value="1"/>
</dbReference>